<comment type="caution">
    <text evidence="2">The sequence shown here is derived from an EMBL/GenBank/DDBJ whole genome shotgun (WGS) entry which is preliminary data.</text>
</comment>
<keyword evidence="3" id="KW-1185">Reference proteome</keyword>
<evidence type="ECO:0000256" key="1">
    <source>
        <dbReference type="SAM" id="SignalP"/>
    </source>
</evidence>
<dbReference type="EMBL" id="WWCK01000001">
    <property type="protein sequence ID" value="MYM65277.1"/>
    <property type="molecule type" value="Genomic_DNA"/>
</dbReference>
<feature type="signal peptide" evidence="1">
    <location>
        <begin position="1"/>
        <end position="23"/>
    </location>
</feature>
<dbReference type="Proteomes" id="UP000450012">
    <property type="component" value="Unassembled WGS sequence"/>
</dbReference>
<dbReference type="RefSeq" id="WP_161011908.1">
    <property type="nucleotide sequence ID" value="NZ_WWCK01000001.1"/>
</dbReference>
<name>A0A7X4GKR8_9BURK</name>
<keyword evidence="1" id="KW-0732">Signal</keyword>
<protein>
    <recommendedName>
        <fullName evidence="4">PEP-CTERM sorting domain-containing protein</fullName>
    </recommendedName>
</protein>
<gene>
    <name evidence="2" type="ORF">GTP45_00330</name>
</gene>
<evidence type="ECO:0008006" key="4">
    <source>
        <dbReference type="Google" id="ProtNLM"/>
    </source>
</evidence>
<accession>A0A7X4GKR8</accession>
<evidence type="ECO:0000313" key="3">
    <source>
        <dbReference type="Proteomes" id="UP000450012"/>
    </source>
</evidence>
<reference evidence="2 3" key="1">
    <citation type="submission" date="2019-12" db="EMBL/GenBank/DDBJ databases">
        <title>Novel species isolated from a subtropical stream in China.</title>
        <authorList>
            <person name="Lu H."/>
        </authorList>
    </citation>
    <scope>NUCLEOTIDE SEQUENCE [LARGE SCALE GENOMIC DNA]</scope>
    <source>
        <strain evidence="2 3">FT55W</strain>
    </source>
</reference>
<feature type="chain" id="PRO_5030625166" description="PEP-CTERM sorting domain-containing protein" evidence="1">
    <location>
        <begin position="24"/>
        <end position="202"/>
    </location>
</feature>
<evidence type="ECO:0000313" key="2">
    <source>
        <dbReference type="EMBL" id="MYM65277.1"/>
    </source>
</evidence>
<proteinExistence type="predicted"/>
<sequence>MCSPTLRSLLCIALLTAGASASADNAVPATAAPCLVKTNAQQTPEQQREQLKQTWRRHCALTDAEKADDEYEMKENERPQDEATKRLDELLGARRALDSAEPPPVDTITAAGHGYGDRNHWPQGGAPGSVLDYANPPYADEERHRQLLRQGADGASLPAVPEPGEAGMLLAGLGLLAGIGAYRRRQHLKKISGDTAPPAARQ</sequence>
<dbReference type="AlphaFoldDB" id="A0A7X4GKR8"/>
<organism evidence="2 3">
    <name type="scientific">Duganella rivi</name>
    <dbReference type="NCBI Taxonomy" id="2666083"/>
    <lineage>
        <taxon>Bacteria</taxon>
        <taxon>Pseudomonadati</taxon>
        <taxon>Pseudomonadota</taxon>
        <taxon>Betaproteobacteria</taxon>
        <taxon>Burkholderiales</taxon>
        <taxon>Oxalobacteraceae</taxon>
        <taxon>Telluria group</taxon>
        <taxon>Duganella</taxon>
    </lineage>
</organism>